<dbReference type="AlphaFoldDB" id="A0A8H6SH99"/>
<gene>
    <name evidence="2" type="ORF">HMN09_00961500</name>
</gene>
<dbReference type="EMBL" id="JACAZE010000014">
    <property type="protein sequence ID" value="KAF7299563.1"/>
    <property type="molecule type" value="Genomic_DNA"/>
</dbReference>
<name>A0A8H6SH99_MYCCL</name>
<feature type="domain" description="GSKIP" evidence="1">
    <location>
        <begin position="18"/>
        <end position="93"/>
    </location>
</feature>
<sequence>MSGFCGEELRNALTEEAAAIHSFQMTTAEQLRATASVTLLEGRTVSVCLTMSGYSIVDEDGPVFESIEQLLRSASKMYERQRQEALMAALANLSA</sequence>
<evidence type="ECO:0000259" key="1">
    <source>
        <dbReference type="Pfam" id="PF05303"/>
    </source>
</evidence>
<dbReference type="InterPro" id="IPR007967">
    <property type="entry name" value="GSKIP_dom"/>
</dbReference>
<accession>A0A8H6SH99</accession>
<evidence type="ECO:0000313" key="3">
    <source>
        <dbReference type="Proteomes" id="UP000613580"/>
    </source>
</evidence>
<dbReference type="OrthoDB" id="5804279at2759"/>
<proteinExistence type="predicted"/>
<protein>
    <recommendedName>
        <fullName evidence="1">GSKIP domain-containing protein</fullName>
    </recommendedName>
</protein>
<organism evidence="2 3">
    <name type="scientific">Mycena chlorophos</name>
    <name type="common">Agaric fungus</name>
    <name type="synonym">Agaricus chlorophos</name>
    <dbReference type="NCBI Taxonomy" id="658473"/>
    <lineage>
        <taxon>Eukaryota</taxon>
        <taxon>Fungi</taxon>
        <taxon>Dikarya</taxon>
        <taxon>Basidiomycota</taxon>
        <taxon>Agaricomycotina</taxon>
        <taxon>Agaricomycetes</taxon>
        <taxon>Agaricomycetidae</taxon>
        <taxon>Agaricales</taxon>
        <taxon>Marasmiineae</taxon>
        <taxon>Mycenaceae</taxon>
        <taxon>Mycena</taxon>
    </lineage>
</organism>
<dbReference type="InterPro" id="IPR023231">
    <property type="entry name" value="GSKIP_dom_sf"/>
</dbReference>
<dbReference type="Gene3D" id="3.30.2280.10">
    <property type="entry name" value="Hypothetical protein (hspc210)"/>
    <property type="match status" value="1"/>
</dbReference>
<reference evidence="2" key="1">
    <citation type="submission" date="2020-05" db="EMBL/GenBank/DDBJ databases">
        <title>Mycena genomes resolve the evolution of fungal bioluminescence.</title>
        <authorList>
            <person name="Tsai I.J."/>
        </authorList>
    </citation>
    <scope>NUCLEOTIDE SEQUENCE</scope>
    <source>
        <strain evidence="2">110903Hualien_Pintung</strain>
    </source>
</reference>
<dbReference type="Proteomes" id="UP000613580">
    <property type="component" value="Unassembled WGS sequence"/>
</dbReference>
<keyword evidence="3" id="KW-1185">Reference proteome</keyword>
<evidence type="ECO:0000313" key="2">
    <source>
        <dbReference type="EMBL" id="KAF7299563.1"/>
    </source>
</evidence>
<dbReference type="Pfam" id="PF05303">
    <property type="entry name" value="GSKIP_dom"/>
    <property type="match status" value="1"/>
</dbReference>
<comment type="caution">
    <text evidence="2">The sequence shown here is derived from an EMBL/GenBank/DDBJ whole genome shotgun (WGS) entry which is preliminary data.</text>
</comment>
<dbReference type="SUPFAM" id="SSF103107">
    <property type="entry name" value="Hypothetical protein c14orf129, hspc210"/>
    <property type="match status" value="1"/>
</dbReference>